<feature type="short sequence motif" description="VHIID" evidence="5">
    <location>
        <begin position="151"/>
        <end position="155"/>
    </location>
</feature>
<evidence type="ECO:0000256" key="2">
    <source>
        <dbReference type="ARBA" id="ARBA00023015"/>
    </source>
</evidence>
<evidence type="ECO:0000256" key="3">
    <source>
        <dbReference type="ARBA" id="ARBA00023163"/>
    </source>
</evidence>
<keyword evidence="4" id="KW-0539">Nucleus</keyword>
<comment type="subcellular location">
    <subcellularLocation>
        <location evidence="1">Nucleus</location>
    </subcellularLocation>
</comment>
<dbReference type="Gramene" id="QL04p012542:mrna">
    <property type="protein sequence ID" value="QL04p012542:mrna"/>
    <property type="gene ID" value="QL04p012542"/>
</dbReference>
<dbReference type="Pfam" id="PF03514">
    <property type="entry name" value="GRAS"/>
    <property type="match status" value="1"/>
</dbReference>
<feature type="compositionally biased region" description="Polar residues" evidence="6">
    <location>
        <begin position="11"/>
        <end position="20"/>
    </location>
</feature>
<dbReference type="PROSITE" id="PS50985">
    <property type="entry name" value="GRAS"/>
    <property type="match status" value="1"/>
</dbReference>
<sequence>MAGTQDARYSATPSSSQWMSLSPGLGSPIGTPLSEKLGVELLRMIEECGYHVAASNMPNANIMLELISRLASANGSPIQRIAAYVIEAFAERMLKTKLSGLYNAFKSTNISLVSEENVAQRLFYNVCPFIKVAYLVTNQAIIEAMEGEKRVHIIDLYSFEPEQWIDLLHTFKARPEGPPCVKITGIHDQRVVLEQMAVRLMAEASKLEIPFHFIPIVSKLENVDTESFCVDAGEAFAISSVFQLHSLLAFDEEVPRRISPVASKRPLRKFLDEVSPDFTSSSSILSPSFSPKMKNFLSFLRRLSPKVMVIAEQEANHNGFSLTERVKEALDFYAPLFDCLDSIRSITPMERQMIEKMIFGEEIKNIIACDGVERKERHEKLEKWILRLEQAGFGRVELSYYNSINARKYLQNYGNDGYNIKEKDGYIVLCWNRSSKTDRQTVFDGTKLVCTVIGDIFGL</sequence>
<keyword evidence="2" id="KW-0805">Transcription regulation</keyword>
<name>A0A7N2R2H1_QUELO</name>
<evidence type="ECO:0000256" key="1">
    <source>
        <dbReference type="ARBA" id="ARBA00004123"/>
    </source>
</evidence>
<dbReference type="PANTHER" id="PTHR31636">
    <property type="entry name" value="OSJNBA0084A10.13 PROTEIN-RELATED"/>
    <property type="match status" value="1"/>
</dbReference>
<dbReference type="InParanoid" id="A0A7N2R2H1"/>
<feature type="region of interest" description="VHIID" evidence="5">
    <location>
        <begin position="120"/>
        <end position="185"/>
    </location>
</feature>
<dbReference type="Proteomes" id="UP000594261">
    <property type="component" value="Chromosome 4"/>
</dbReference>
<organism evidence="7 8">
    <name type="scientific">Quercus lobata</name>
    <name type="common">Valley oak</name>
    <dbReference type="NCBI Taxonomy" id="97700"/>
    <lineage>
        <taxon>Eukaryota</taxon>
        <taxon>Viridiplantae</taxon>
        <taxon>Streptophyta</taxon>
        <taxon>Embryophyta</taxon>
        <taxon>Tracheophyta</taxon>
        <taxon>Spermatophyta</taxon>
        <taxon>Magnoliopsida</taxon>
        <taxon>eudicotyledons</taxon>
        <taxon>Gunneridae</taxon>
        <taxon>Pentapetalae</taxon>
        <taxon>rosids</taxon>
        <taxon>fabids</taxon>
        <taxon>Fagales</taxon>
        <taxon>Fagaceae</taxon>
        <taxon>Quercus</taxon>
    </lineage>
</organism>
<feature type="region of interest" description="Leucine repeat II (LRII)" evidence="5">
    <location>
        <begin position="195"/>
        <end position="227"/>
    </location>
</feature>
<reference evidence="7" key="2">
    <citation type="submission" date="2021-01" db="UniProtKB">
        <authorList>
            <consortium name="EnsemblPlants"/>
        </authorList>
    </citation>
    <scope>IDENTIFICATION</scope>
</reference>
<comment type="similarity">
    <text evidence="5">Belongs to the GRAS family.</text>
</comment>
<protein>
    <recommendedName>
        <fullName evidence="9">Scarecrow-like protein 3</fullName>
    </recommendedName>
</protein>
<proteinExistence type="inferred from homology"/>
<dbReference type="EnsemblPlants" id="QL04p012542:mrna">
    <property type="protein sequence ID" value="QL04p012542:mrna"/>
    <property type="gene ID" value="QL04p012542"/>
</dbReference>
<evidence type="ECO:0000256" key="5">
    <source>
        <dbReference type="PROSITE-ProRule" id="PRU01191"/>
    </source>
</evidence>
<keyword evidence="3" id="KW-0804">Transcription</keyword>
<accession>A0A7N2R2H1</accession>
<evidence type="ECO:0000313" key="7">
    <source>
        <dbReference type="EnsemblPlants" id="QL04p012542:mrna"/>
    </source>
</evidence>
<dbReference type="AlphaFoldDB" id="A0A7N2R2H1"/>
<dbReference type="EMBL" id="LRBV02000004">
    <property type="status" value="NOT_ANNOTATED_CDS"/>
    <property type="molecule type" value="Genomic_DNA"/>
</dbReference>
<feature type="short sequence motif" description="LXXLL motif" evidence="5">
    <location>
        <begin position="244"/>
        <end position="248"/>
    </location>
</feature>
<feature type="region of interest" description="Disordered" evidence="6">
    <location>
        <begin position="1"/>
        <end position="20"/>
    </location>
</feature>
<evidence type="ECO:0008006" key="9">
    <source>
        <dbReference type="Google" id="ProtNLM"/>
    </source>
</evidence>
<comment type="caution">
    <text evidence="5">Lacks conserved residue(s) required for the propagation of feature annotation.</text>
</comment>
<evidence type="ECO:0000256" key="6">
    <source>
        <dbReference type="SAM" id="MobiDB-lite"/>
    </source>
</evidence>
<dbReference type="OMA" id="EAMECEK"/>
<reference evidence="7 8" key="1">
    <citation type="journal article" date="2016" name="G3 (Bethesda)">
        <title>First Draft Assembly and Annotation of the Genome of a California Endemic Oak Quercus lobata Nee (Fagaceae).</title>
        <authorList>
            <person name="Sork V.L."/>
            <person name="Fitz-Gibbon S.T."/>
            <person name="Puiu D."/>
            <person name="Crepeau M."/>
            <person name="Gugger P.F."/>
            <person name="Sherman R."/>
            <person name="Stevens K."/>
            <person name="Langley C.H."/>
            <person name="Pellegrini M."/>
            <person name="Salzberg S.L."/>
        </authorList>
    </citation>
    <scope>NUCLEOTIDE SEQUENCE [LARGE SCALE GENOMIC DNA]</scope>
    <source>
        <strain evidence="7 8">cv. SW786</strain>
    </source>
</reference>
<dbReference type="GO" id="GO:0005634">
    <property type="term" value="C:nucleus"/>
    <property type="evidence" value="ECO:0007669"/>
    <property type="project" value="UniProtKB-SubCell"/>
</dbReference>
<feature type="region of interest" description="SAW" evidence="5">
    <location>
        <begin position="368"/>
        <end position="443"/>
    </location>
</feature>
<evidence type="ECO:0000256" key="4">
    <source>
        <dbReference type="ARBA" id="ARBA00023242"/>
    </source>
</evidence>
<evidence type="ECO:0000313" key="8">
    <source>
        <dbReference type="Proteomes" id="UP000594261"/>
    </source>
</evidence>
<keyword evidence="8" id="KW-1185">Reference proteome</keyword>
<dbReference type="InterPro" id="IPR005202">
    <property type="entry name" value="TF_GRAS"/>
</dbReference>